<dbReference type="EMBL" id="CP104008">
    <property type="protein sequence ID" value="WFQ92543.1"/>
    <property type="molecule type" value="Genomic_DNA"/>
</dbReference>
<comment type="similarity">
    <text evidence="6 8">Belongs to the DnaJ family.</text>
</comment>
<dbReference type="SMART" id="SM00271">
    <property type="entry name" value="DnaJ"/>
    <property type="match status" value="1"/>
</dbReference>
<dbReference type="InterPro" id="IPR036410">
    <property type="entry name" value="HSP_DnaJ_Cys-rich_dom_sf"/>
</dbReference>
<feature type="binding site" evidence="8">
    <location>
        <position position="215"/>
    </location>
    <ligand>
        <name>Zn(2+)</name>
        <dbReference type="ChEBI" id="CHEBI:29105"/>
        <label>1</label>
    </ligand>
</feature>
<dbReference type="GO" id="GO:0051082">
    <property type="term" value="F:unfolded protein binding"/>
    <property type="evidence" value="ECO:0007669"/>
    <property type="project" value="UniProtKB-UniRule"/>
</dbReference>
<dbReference type="InterPro" id="IPR001623">
    <property type="entry name" value="DnaJ_domain"/>
</dbReference>
<dbReference type="Gene3D" id="2.10.230.10">
    <property type="entry name" value="Heat shock protein DnaJ, cysteine-rich domain"/>
    <property type="match status" value="1"/>
</dbReference>
<dbReference type="CDD" id="cd06257">
    <property type="entry name" value="DnaJ"/>
    <property type="match status" value="1"/>
</dbReference>
<dbReference type="SUPFAM" id="SSF57938">
    <property type="entry name" value="DnaJ/Hsp40 cysteine-rich domain"/>
    <property type="match status" value="1"/>
</dbReference>
<dbReference type="InterPro" id="IPR008971">
    <property type="entry name" value="HSP40/DnaJ_pept-bd"/>
</dbReference>
<feature type="binding site" evidence="8">
    <location>
        <position position="212"/>
    </location>
    <ligand>
        <name>Zn(2+)</name>
        <dbReference type="ChEBI" id="CHEBI:29105"/>
        <label>1</label>
    </ligand>
</feature>
<comment type="caution">
    <text evidence="8">Lacks conserved residue(s) required for the propagation of feature annotation.</text>
</comment>
<evidence type="ECO:0000259" key="10">
    <source>
        <dbReference type="PROSITE" id="PS50076"/>
    </source>
</evidence>
<dbReference type="NCBIfam" id="TIGR02349">
    <property type="entry name" value="DnaJ_bact"/>
    <property type="match status" value="1"/>
</dbReference>
<evidence type="ECO:0000256" key="6">
    <source>
        <dbReference type="ARBA" id="ARBA00061004"/>
    </source>
</evidence>
<organism evidence="12 13">
    <name type="scientific">Mycoplasma feriruminatoris</name>
    <dbReference type="NCBI Taxonomy" id="1179777"/>
    <lineage>
        <taxon>Bacteria</taxon>
        <taxon>Bacillati</taxon>
        <taxon>Mycoplasmatota</taxon>
        <taxon>Mollicutes</taxon>
        <taxon>Mycoplasmataceae</taxon>
        <taxon>Mycoplasma</taxon>
    </lineage>
</organism>
<accession>A0AAX3TEH3</accession>
<feature type="domain" description="CR-type" evidence="11">
    <location>
        <begin position="142"/>
        <end position="224"/>
    </location>
</feature>
<keyword evidence="2 8" id="KW-0677">Repeat</keyword>
<keyword evidence="5 8" id="KW-0143">Chaperone</keyword>
<reference evidence="12" key="1">
    <citation type="submission" date="2022-06" db="EMBL/GenBank/DDBJ databases">
        <title>Comparative genomic analysis of Mycoplasma feriruminatoris and the Mycoplasma mycoides cluster.</title>
        <authorList>
            <person name="Baby V."/>
            <person name="Ambroset C."/>
            <person name="Gaurivaud P."/>
            <person name="Boury C."/>
            <person name="Guichoux E."/>
            <person name="Lartigue C."/>
            <person name="Tardy F."/>
            <person name="Sirand-Pugnet P."/>
        </authorList>
    </citation>
    <scope>NUCLEOTIDE SEQUENCE</scope>
    <source>
        <strain evidence="12">L14822</strain>
    </source>
</reference>
<dbReference type="Pfam" id="PF00226">
    <property type="entry name" value="DnaJ"/>
    <property type="match status" value="1"/>
</dbReference>
<dbReference type="CDD" id="cd10747">
    <property type="entry name" value="DnaJ_C"/>
    <property type="match status" value="1"/>
</dbReference>
<dbReference type="FunFam" id="2.10.230.10:FF:000002">
    <property type="entry name" value="Molecular chaperone DnaJ"/>
    <property type="match status" value="1"/>
</dbReference>
<dbReference type="PROSITE" id="PS51188">
    <property type="entry name" value="ZF_CR"/>
    <property type="match status" value="1"/>
</dbReference>
<dbReference type="SUPFAM" id="SSF49493">
    <property type="entry name" value="HSP40/DnaJ peptide-binding domain"/>
    <property type="match status" value="2"/>
</dbReference>
<evidence type="ECO:0000259" key="11">
    <source>
        <dbReference type="PROSITE" id="PS51188"/>
    </source>
</evidence>
<evidence type="ECO:0000313" key="12">
    <source>
        <dbReference type="EMBL" id="WFQ92543.1"/>
    </source>
</evidence>
<dbReference type="PANTHER" id="PTHR43096:SF52">
    <property type="entry name" value="DNAJ HOMOLOG 1, MITOCHONDRIAL-RELATED"/>
    <property type="match status" value="1"/>
</dbReference>
<sequence>MAKKDYYEVLGVSKTASEQEIRQAYRKLTKQYHPDLNKSPEAHDKMVEINEAADVLLDPDKRKKYDQYGHMAFDNSSGFSSNFTDFEDMFSNMRSGGTSFFSNMFSEFSDFFGSSRSDYQRSTKGESVSLNIYLTFKELLFGVEKTIEIDLLTNCSFCNGTGAESSSDISICSTCHGSGEVIVEKNMGFFQFQQSAKCSTCHGSGKIIKNKCKNCKGKAKYLQKQIIDVNIPKGIRPNQQIKLAQKGHASVNDGVNGDLIVNIYLKQSKVFQIINDNDILMSYNISYLDAILGNEISIKTLDGDIKYKLPKGINSNEIITILNKGLYKSINREKRGDLLIKVNIVVPKNLDKKEKELIEQLYNQTSFNPENNIDN</sequence>
<evidence type="ECO:0000256" key="2">
    <source>
        <dbReference type="ARBA" id="ARBA00022737"/>
    </source>
</evidence>
<gene>
    <name evidence="8 12" type="primary">dnaJ</name>
    <name evidence="12" type="ORF">MFERI14822_00321</name>
</gene>
<feature type="binding site" evidence="8">
    <location>
        <position position="198"/>
    </location>
    <ligand>
        <name>Zn(2+)</name>
        <dbReference type="ChEBI" id="CHEBI:29105"/>
        <label>2</label>
    </ligand>
</feature>
<comment type="function">
    <text evidence="8">Participates actively in the response to hyperosmotic and heat shock by preventing the aggregation of stress-denatured proteins and by disaggregating proteins, also in an autonomous, DnaK-independent fashion. Unfolded proteins bind initially to DnaJ; upon interaction with the DnaJ-bound protein, DnaK hydrolyzes its bound ATP, resulting in the formation of a stable complex. GrpE releases ADP from DnaK; ATP binding to DnaK triggers the release of the substrate protein, thus completing the reaction cycle. Several rounds of ATP-dependent interactions between DnaJ, DnaK and GrpE are required for fully efficient folding. Also involved, together with DnaK and GrpE, in the DNA replication of plasmids through activation of initiation proteins.</text>
</comment>
<dbReference type="PRINTS" id="PR00625">
    <property type="entry name" value="JDOMAIN"/>
</dbReference>
<dbReference type="Gene3D" id="1.10.287.110">
    <property type="entry name" value="DnaJ domain"/>
    <property type="match status" value="1"/>
</dbReference>
<evidence type="ECO:0000313" key="13">
    <source>
        <dbReference type="Proteomes" id="UP001178743"/>
    </source>
</evidence>
<dbReference type="RefSeq" id="WP_278307682.1">
    <property type="nucleotide sequence ID" value="NZ_CP104008.1"/>
</dbReference>
<evidence type="ECO:0000256" key="8">
    <source>
        <dbReference type="HAMAP-Rule" id="MF_01152"/>
    </source>
</evidence>
<dbReference type="InterPro" id="IPR012724">
    <property type="entry name" value="DnaJ"/>
</dbReference>
<keyword evidence="8" id="KW-0235">DNA replication</keyword>
<evidence type="ECO:0000256" key="4">
    <source>
        <dbReference type="ARBA" id="ARBA00022833"/>
    </source>
</evidence>
<dbReference type="GO" id="GO:0042026">
    <property type="term" value="P:protein refolding"/>
    <property type="evidence" value="ECO:0007669"/>
    <property type="project" value="TreeGrafter"/>
</dbReference>
<dbReference type="HAMAP" id="MF_01152">
    <property type="entry name" value="DnaJ"/>
    <property type="match status" value="1"/>
</dbReference>
<dbReference type="Gene3D" id="2.60.260.20">
    <property type="entry name" value="Urease metallochaperone UreE, N-terminal domain"/>
    <property type="match status" value="2"/>
</dbReference>
<dbReference type="PANTHER" id="PTHR43096">
    <property type="entry name" value="DNAJ HOMOLOG 1, MITOCHONDRIAL-RELATED"/>
    <property type="match status" value="1"/>
</dbReference>
<comment type="cofactor">
    <cofactor evidence="8">
        <name>Zn(2+)</name>
        <dbReference type="ChEBI" id="CHEBI:29105"/>
    </cofactor>
    <text evidence="8">Binds 2 Zn(2+) ions per monomer.</text>
</comment>
<keyword evidence="8" id="KW-0346">Stress response</keyword>
<name>A0AAX3TEH3_9MOLU</name>
<feature type="binding site" evidence="8">
    <location>
        <position position="155"/>
    </location>
    <ligand>
        <name>Zn(2+)</name>
        <dbReference type="ChEBI" id="CHEBI:29105"/>
        <label>1</label>
    </ligand>
</feature>
<keyword evidence="4 8" id="KW-0862">Zinc</keyword>
<evidence type="ECO:0000256" key="9">
    <source>
        <dbReference type="PROSITE-ProRule" id="PRU00546"/>
    </source>
</evidence>
<dbReference type="NCBIfam" id="NF010889">
    <property type="entry name" value="PRK14296.1"/>
    <property type="match status" value="1"/>
</dbReference>
<proteinExistence type="inferred from homology"/>
<dbReference type="SUPFAM" id="SSF46565">
    <property type="entry name" value="Chaperone J-domain"/>
    <property type="match status" value="1"/>
</dbReference>
<dbReference type="InterPro" id="IPR001305">
    <property type="entry name" value="HSP_DnaJ_Cys-rich_dom"/>
</dbReference>
<dbReference type="GO" id="GO:0005524">
    <property type="term" value="F:ATP binding"/>
    <property type="evidence" value="ECO:0007669"/>
    <property type="project" value="InterPro"/>
</dbReference>
<dbReference type="GO" id="GO:0008270">
    <property type="term" value="F:zinc ion binding"/>
    <property type="evidence" value="ECO:0007669"/>
    <property type="project" value="UniProtKB-UniRule"/>
</dbReference>
<dbReference type="InterPro" id="IPR036869">
    <property type="entry name" value="J_dom_sf"/>
</dbReference>
<comment type="subunit">
    <text evidence="8">Homodimer.</text>
</comment>
<dbReference type="GO" id="GO:0005737">
    <property type="term" value="C:cytoplasm"/>
    <property type="evidence" value="ECO:0007669"/>
    <property type="project" value="UniProtKB-SubCell"/>
</dbReference>
<evidence type="ECO:0000256" key="3">
    <source>
        <dbReference type="ARBA" id="ARBA00022771"/>
    </source>
</evidence>
<dbReference type="GO" id="GO:0006260">
    <property type="term" value="P:DNA replication"/>
    <property type="evidence" value="ECO:0007669"/>
    <property type="project" value="UniProtKB-KW"/>
</dbReference>
<keyword evidence="8" id="KW-0963">Cytoplasm</keyword>
<dbReference type="FunFam" id="2.60.260.20:FF:000005">
    <property type="entry name" value="Chaperone protein dnaJ 1, mitochondrial"/>
    <property type="match status" value="1"/>
</dbReference>
<feature type="binding site" evidence="8">
    <location>
        <position position="201"/>
    </location>
    <ligand>
        <name>Zn(2+)</name>
        <dbReference type="ChEBI" id="CHEBI:29105"/>
        <label>2</label>
    </ligand>
</feature>
<dbReference type="Pfam" id="PF00684">
    <property type="entry name" value="DnaJ_CXXCXGXG"/>
    <property type="match status" value="1"/>
</dbReference>
<protein>
    <recommendedName>
        <fullName evidence="7 8">Chaperone protein DnaJ</fullName>
    </recommendedName>
</protein>
<dbReference type="CDD" id="cd10719">
    <property type="entry name" value="DnaJ_zf"/>
    <property type="match status" value="1"/>
</dbReference>
<dbReference type="Proteomes" id="UP001178743">
    <property type="component" value="Chromosome"/>
</dbReference>
<dbReference type="AlphaFoldDB" id="A0AAX3TEH3"/>
<comment type="domain">
    <text evidence="8">The J domain is necessary and sufficient to stimulate DnaK ATPase activity. Zinc center 1 plays an important role in the autonomous, DnaK-independent chaperone activity of DnaJ. Zinc center 2 is essential for interaction with DnaK and for DnaJ activity.</text>
</comment>
<comment type="subcellular location">
    <subcellularLocation>
        <location evidence="8">Cytoplasm</location>
    </subcellularLocation>
</comment>
<feature type="binding site" evidence="8">
    <location>
        <position position="175"/>
    </location>
    <ligand>
        <name>Zn(2+)</name>
        <dbReference type="ChEBI" id="CHEBI:29105"/>
        <label>2</label>
    </ligand>
</feature>
<dbReference type="PROSITE" id="PS50076">
    <property type="entry name" value="DNAJ_2"/>
    <property type="match status" value="1"/>
</dbReference>
<feature type="zinc finger region" description="CR-type" evidence="9">
    <location>
        <begin position="142"/>
        <end position="224"/>
    </location>
</feature>
<feature type="binding site" evidence="8">
    <location>
        <position position="158"/>
    </location>
    <ligand>
        <name>Zn(2+)</name>
        <dbReference type="ChEBI" id="CHEBI:29105"/>
        <label>1</label>
    </ligand>
</feature>
<feature type="domain" description="J" evidence="10">
    <location>
        <begin position="5"/>
        <end position="69"/>
    </location>
</feature>
<evidence type="ECO:0000256" key="5">
    <source>
        <dbReference type="ARBA" id="ARBA00023186"/>
    </source>
</evidence>
<dbReference type="GO" id="GO:0009408">
    <property type="term" value="P:response to heat"/>
    <property type="evidence" value="ECO:0007669"/>
    <property type="project" value="InterPro"/>
</dbReference>
<dbReference type="GO" id="GO:0031072">
    <property type="term" value="F:heat shock protein binding"/>
    <property type="evidence" value="ECO:0007669"/>
    <property type="project" value="InterPro"/>
</dbReference>
<keyword evidence="1 8" id="KW-0479">Metal-binding</keyword>
<evidence type="ECO:0000256" key="7">
    <source>
        <dbReference type="ARBA" id="ARBA00067609"/>
    </source>
</evidence>
<feature type="binding site" evidence="8">
    <location>
        <position position="172"/>
    </location>
    <ligand>
        <name>Zn(2+)</name>
        <dbReference type="ChEBI" id="CHEBI:29105"/>
        <label>2</label>
    </ligand>
</feature>
<dbReference type="Pfam" id="PF01556">
    <property type="entry name" value="DnaJ_C"/>
    <property type="match status" value="1"/>
</dbReference>
<evidence type="ECO:0000256" key="1">
    <source>
        <dbReference type="ARBA" id="ARBA00022723"/>
    </source>
</evidence>
<keyword evidence="3 8" id="KW-0863">Zinc-finger</keyword>
<dbReference type="InterPro" id="IPR002939">
    <property type="entry name" value="DnaJ_C"/>
</dbReference>